<dbReference type="Proteomes" id="UP000305948">
    <property type="component" value="Unassembled WGS sequence"/>
</dbReference>
<dbReference type="AlphaFoldDB" id="A0A5C3NR39"/>
<evidence type="ECO:0000313" key="2">
    <source>
        <dbReference type="EMBL" id="TFK56171.1"/>
    </source>
</evidence>
<keyword evidence="1" id="KW-0732">Signal</keyword>
<keyword evidence="3" id="KW-1185">Reference proteome</keyword>
<evidence type="ECO:0000313" key="3">
    <source>
        <dbReference type="Proteomes" id="UP000305948"/>
    </source>
</evidence>
<organism evidence="2 3">
    <name type="scientific">Heliocybe sulcata</name>
    <dbReference type="NCBI Taxonomy" id="5364"/>
    <lineage>
        <taxon>Eukaryota</taxon>
        <taxon>Fungi</taxon>
        <taxon>Dikarya</taxon>
        <taxon>Basidiomycota</taxon>
        <taxon>Agaricomycotina</taxon>
        <taxon>Agaricomycetes</taxon>
        <taxon>Gloeophyllales</taxon>
        <taxon>Gloeophyllaceae</taxon>
        <taxon>Heliocybe</taxon>
    </lineage>
</organism>
<gene>
    <name evidence="2" type="ORF">OE88DRAFT_1731788</name>
</gene>
<feature type="signal peptide" evidence="1">
    <location>
        <begin position="1"/>
        <end position="19"/>
    </location>
</feature>
<dbReference type="EMBL" id="ML213504">
    <property type="protein sequence ID" value="TFK56171.1"/>
    <property type="molecule type" value="Genomic_DNA"/>
</dbReference>
<name>A0A5C3NR39_9AGAM</name>
<evidence type="ECO:0000256" key="1">
    <source>
        <dbReference type="SAM" id="SignalP"/>
    </source>
</evidence>
<dbReference type="OrthoDB" id="3223968at2759"/>
<sequence length="293" mass="32092">MFFFALLSILALFFTAASASDCTPGCYDLVYHTATTVYASKTPSGTDALVRPTHLPSDVSTGEVVMAADGLEEVRWTKMATSSMFLPRPTSTEEAAEEGWRVVYATTTMEFAGYATSIIAPTLTSIAPRPTTLPETATQDVLVSWTDVRVAEVETAVNVVEVEYTYDTVLWVRPDAVASRERIEILVDSVPMPPRMDPVSEMGRYCEDELDDCFSMGMLPGYYVVPSGHHDVAIRRDEKVVEEWTGSYAIERPSVSLLSSCPPCPTVTMTVTQYMPTATPQSKAQAPLPNVPF</sequence>
<protein>
    <submittedName>
        <fullName evidence="2">Uncharacterized protein</fullName>
    </submittedName>
</protein>
<dbReference type="STRING" id="5364.A0A5C3NR39"/>
<feature type="chain" id="PRO_5023122327" evidence="1">
    <location>
        <begin position="20"/>
        <end position="293"/>
    </location>
</feature>
<proteinExistence type="predicted"/>
<accession>A0A5C3NR39</accession>
<reference evidence="2 3" key="1">
    <citation type="journal article" date="2019" name="Nat. Ecol. Evol.">
        <title>Megaphylogeny resolves global patterns of mushroom evolution.</title>
        <authorList>
            <person name="Varga T."/>
            <person name="Krizsan K."/>
            <person name="Foldi C."/>
            <person name="Dima B."/>
            <person name="Sanchez-Garcia M."/>
            <person name="Sanchez-Ramirez S."/>
            <person name="Szollosi G.J."/>
            <person name="Szarkandi J.G."/>
            <person name="Papp V."/>
            <person name="Albert L."/>
            <person name="Andreopoulos W."/>
            <person name="Angelini C."/>
            <person name="Antonin V."/>
            <person name="Barry K.W."/>
            <person name="Bougher N.L."/>
            <person name="Buchanan P."/>
            <person name="Buyck B."/>
            <person name="Bense V."/>
            <person name="Catcheside P."/>
            <person name="Chovatia M."/>
            <person name="Cooper J."/>
            <person name="Damon W."/>
            <person name="Desjardin D."/>
            <person name="Finy P."/>
            <person name="Geml J."/>
            <person name="Haridas S."/>
            <person name="Hughes K."/>
            <person name="Justo A."/>
            <person name="Karasinski D."/>
            <person name="Kautmanova I."/>
            <person name="Kiss B."/>
            <person name="Kocsube S."/>
            <person name="Kotiranta H."/>
            <person name="LaButti K.M."/>
            <person name="Lechner B.E."/>
            <person name="Liimatainen K."/>
            <person name="Lipzen A."/>
            <person name="Lukacs Z."/>
            <person name="Mihaltcheva S."/>
            <person name="Morgado L.N."/>
            <person name="Niskanen T."/>
            <person name="Noordeloos M.E."/>
            <person name="Ohm R.A."/>
            <person name="Ortiz-Santana B."/>
            <person name="Ovrebo C."/>
            <person name="Racz N."/>
            <person name="Riley R."/>
            <person name="Savchenko A."/>
            <person name="Shiryaev A."/>
            <person name="Soop K."/>
            <person name="Spirin V."/>
            <person name="Szebenyi C."/>
            <person name="Tomsovsky M."/>
            <person name="Tulloss R.E."/>
            <person name="Uehling J."/>
            <person name="Grigoriev I.V."/>
            <person name="Vagvolgyi C."/>
            <person name="Papp T."/>
            <person name="Martin F.M."/>
            <person name="Miettinen O."/>
            <person name="Hibbett D.S."/>
            <person name="Nagy L.G."/>
        </authorList>
    </citation>
    <scope>NUCLEOTIDE SEQUENCE [LARGE SCALE GENOMIC DNA]</scope>
    <source>
        <strain evidence="2 3">OMC1185</strain>
    </source>
</reference>